<dbReference type="Proteomes" id="UP001358586">
    <property type="component" value="Chromosome 7"/>
</dbReference>
<comment type="caution">
    <text evidence="1">The sequence shown here is derived from an EMBL/GenBank/DDBJ whole genome shotgun (WGS) entry which is preliminary data.</text>
</comment>
<sequence>MGKVVAESRVLMYRICFELSMSKRGSSNKVVIVVPTGSGREASAPKIKRCRMSAVRDFLPGCRRVTAQNFGLSRQTTVDRSSQGLGAWEFLVLYVIRSVKCRKA</sequence>
<accession>A0ABR0PD60</accession>
<proteinExistence type="predicted"/>
<gene>
    <name evidence="1" type="ORF">PVK06_024108</name>
</gene>
<organism evidence="1 2">
    <name type="scientific">Gossypium arboreum</name>
    <name type="common">Tree cotton</name>
    <name type="synonym">Gossypium nanking</name>
    <dbReference type="NCBI Taxonomy" id="29729"/>
    <lineage>
        <taxon>Eukaryota</taxon>
        <taxon>Viridiplantae</taxon>
        <taxon>Streptophyta</taxon>
        <taxon>Embryophyta</taxon>
        <taxon>Tracheophyta</taxon>
        <taxon>Spermatophyta</taxon>
        <taxon>Magnoliopsida</taxon>
        <taxon>eudicotyledons</taxon>
        <taxon>Gunneridae</taxon>
        <taxon>Pentapetalae</taxon>
        <taxon>rosids</taxon>
        <taxon>malvids</taxon>
        <taxon>Malvales</taxon>
        <taxon>Malvaceae</taxon>
        <taxon>Malvoideae</taxon>
        <taxon>Gossypium</taxon>
    </lineage>
</organism>
<keyword evidence="2" id="KW-1185">Reference proteome</keyword>
<evidence type="ECO:0000313" key="2">
    <source>
        <dbReference type="Proteomes" id="UP001358586"/>
    </source>
</evidence>
<name>A0ABR0PD60_GOSAR</name>
<evidence type="ECO:0000313" key="1">
    <source>
        <dbReference type="EMBL" id="KAK5819146.1"/>
    </source>
</evidence>
<dbReference type="EMBL" id="JARKNE010000007">
    <property type="protein sequence ID" value="KAK5819146.1"/>
    <property type="molecule type" value="Genomic_DNA"/>
</dbReference>
<reference evidence="1 2" key="1">
    <citation type="submission" date="2023-03" db="EMBL/GenBank/DDBJ databases">
        <title>WGS of Gossypium arboreum.</title>
        <authorList>
            <person name="Yu D."/>
        </authorList>
    </citation>
    <scope>NUCLEOTIDE SEQUENCE [LARGE SCALE GENOMIC DNA]</scope>
    <source>
        <tissue evidence="1">Leaf</tissue>
    </source>
</reference>
<protein>
    <submittedName>
        <fullName evidence="1">Uncharacterized protein</fullName>
    </submittedName>
</protein>